<keyword evidence="4" id="KW-1185">Reference proteome</keyword>
<organism evidence="3 4">
    <name type="scientific">Geospiza parvula</name>
    <name type="common">Small tree-finch</name>
    <name type="synonym">Camarhynchus parvulus</name>
    <dbReference type="NCBI Taxonomy" id="87175"/>
    <lineage>
        <taxon>Eukaryota</taxon>
        <taxon>Metazoa</taxon>
        <taxon>Chordata</taxon>
        <taxon>Craniata</taxon>
        <taxon>Vertebrata</taxon>
        <taxon>Euteleostomi</taxon>
        <taxon>Archelosauria</taxon>
        <taxon>Archosauria</taxon>
        <taxon>Dinosauria</taxon>
        <taxon>Saurischia</taxon>
        <taxon>Theropoda</taxon>
        <taxon>Coelurosauria</taxon>
        <taxon>Aves</taxon>
        <taxon>Neognathae</taxon>
        <taxon>Neoaves</taxon>
        <taxon>Telluraves</taxon>
        <taxon>Australaves</taxon>
        <taxon>Passeriformes</taxon>
        <taxon>Thraupidae</taxon>
        <taxon>Camarhynchus</taxon>
    </lineage>
</organism>
<proteinExistence type="predicted"/>
<evidence type="ECO:0000313" key="3">
    <source>
        <dbReference type="Ensembl" id="ENSCPVP00000018372.1"/>
    </source>
</evidence>
<dbReference type="AlphaFoldDB" id="A0A8C3NAS5"/>
<feature type="region of interest" description="Disordered" evidence="1">
    <location>
        <begin position="62"/>
        <end position="88"/>
    </location>
</feature>
<sequence>CSCTLSSGWPLIKNVIYILVSLSPPFHFLLLLQPMLCLPLLLKICAHLLPGLNLKQPNSSPLKELRQFTPSHSSAQPEQKDLSSNGSSLTGCTLFAVNLTDSPKSRPVLNSPGD</sequence>
<protein>
    <submittedName>
        <fullName evidence="3">Uncharacterized protein</fullName>
    </submittedName>
</protein>
<reference evidence="3" key="2">
    <citation type="submission" date="2025-08" db="UniProtKB">
        <authorList>
            <consortium name="Ensembl"/>
        </authorList>
    </citation>
    <scope>IDENTIFICATION</scope>
</reference>
<dbReference type="Ensembl" id="ENSCPVT00000019197.2">
    <property type="protein sequence ID" value="ENSCPVP00000018372.1"/>
    <property type="gene ID" value="ENSCPVG00000013442.2"/>
</dbReference>
<accession>A0A8C3NAS5</accession>
<evidence type="ECO:0000256" key="1">
    <source>
        <dbReference type="SAM" id="MobiDB-lite"/>
    </source>
</evidence>
<name>A0A8C3NAS5_GEOPR</name>
<reference evidence="3" key="1">
    <citation type="submission" date="2020-02" db="EMBL/GenBank/DDBJ databases">
        <authorList>
            <person name="Enbody D E."/>
            <person name="Pettersson E M."/>
        </authorList>
    </citation>
    <scope>NUCLEOTIDE SEQUENCE [LARGE SCALE GENOMIC DNA]</scope>
</reference>
<keyword evidence="2" id="KW-0472">Membrane</keyword>
<feature type="transmembrane region" description="Helical" evidence="2">
    <location>
        <begin position="15"/>
        <end position="42"/>
    </location>
</feature>
<evidence type="ECO:0000256" key="2">
    <source>
        <dbReference type="SAM" id="Phobius"/>
    </source>
</evidence>
<keyword evidence="2" id="KW-0812">Transmembrane</keyword>
<evidence type="ECO:0000313" key="4">
    <source>
        <dbReference type="Proteomes" id="UP000694382"/>
    </source>
</evidence>
<feature type="compositionally biased region" description="Polar residues" evidence="1">
    <location>
        <begin position="68"/>
        <end position="88"/>
    </location>
</feature>
<keyword evidence="2" id="KW-1133">Transmembrane helix</keyword>
<dbReference type="Proteomes" id="UP000694382">
    <property type="component" value="Chromosome 4"/>
</dbReference>
<reference evidence="3" key="3">
    <citation type="submission" date="2025-09" db="UniProtKB">
        <authorList>
            <consortium name="Ensembl"/>
        </authorList>
    </citation>
    <scope>IDENTIFICATION</scope>
</reference>